<dbReference type="Proteomes" id="UP000288216">
    <property type="component" value="Unassembled WGS sequence"/>
</dbReference>
<accession>A0A401PRU1</accession>
<dbReference type="InterPro" id="IPR029058">
    <property type="entry name" value="AB_hydrolase_fold"/>
</dbReference>
<dbReference type="Pfam" id="PF12146">
    <property type="entry name" value="Hydrolase_4"/>
    <property type="match status" value="1"/>
</dbReference>
<organism evidence="2 3">
    <name type="scientific">Scyliorhinus torazame</name>
    <name type="common">Cloudy catshark</name>
    <name type="synonym">Catulus torazame</name>
    <dbReference type="NCBI Taxonomy" id="75743"/>
    <lineage>
        <taxon>Eukaryota</taxon>
        <taxon>Metazoa</taxon>
        <taxon>Chordata</taxon>
        <taxon>Craniata</taxon>
        <taxon>Vertebrata</taxon>
        <taxon>Chondrichthyes</taxon>
        <taxon>Elasmobranchii</taxon>
        <taxon>Galeomorphii</taxon>
        <taxon>Galeoidea</taxon>
        <taxon>Carcharhiniformes</taxon>
        <taxon>Scyliorhinidae</taxon>
        <taxon>Scyliorhinus</taxon>
    </lineage>
</organism>
<dbReference type="PANTHER" id="PTHR11614">
    <property type="entry name" value="PHOSPHOLIPASE-RELATED"/>
    <property type="match status" value="1"/>
</dbReference>
<gene>
    <name evidence="2" type="ORF">scyTo_0015381</name>
</gene>
<dbReference type="InterPro" id="IPR051044">
    <property type="entry name" value="MAG_DAG_Lipase"/>
</dbReference>
<protein>
    <recommendedName>
        <fullName evidence="1">Serine aminopeptidase S33 domain-containing protein</fullName>
    </recommendedName>
</protein>
<comment type="caution">
    <text evidence="2">The sequence shown here is derived from an EMBL/GenBank/DDBJ whole genome shotgun (WGS) entry which is preliminary data.</text>
</comment>
<dbReference type="AlphaFoldDB" id="A0A401PRU1"/>
<name>A0A401PRU1_SCYTO</name>
<keyword evidence="3" id="KW-1185">Reference proteome</keyword>
<feature type="non-terminal residue" evidence="2">
    <location>
        <position position="1"/>
    </location>
</feature>
<dbReference type="InterPro" id="IPR022742">
    <property type="entry name" value="Hydrolase_4"/>
</dbReference>
<dbReference type="OMA" id="CKMPEIR"/>
<evidence type="ECO:0000259" key="1">
    <source>
        <dbReference type="Pfam" id="PF12146"/>
    </source>
</evidence>
<dbReference type="STRING" id="75743.A0A401PRU1"/>
<reference evidence="2 3" key="1">
    <citation type="journal article" date="2018" name="Nat. Ecol. Evol.">
        <title>Shark genomes provide insights into elasmobranch evolution and the origin of vertebrates.</title>
        <authorList>
            <person name="Hara Y"/>
            <person name="Yamaguchi K"/>
            <person name="Onimaru K"/>
            <person name="Kadota M"/>
            <person name="Koyanagi M"/>
            <person name="Keeley SD"/>
            <person name="Tatsumi K"/>
            <person name="Tanaka K"/>
            <person name="Motone F"/>
            <person name="Kageyama Y"/>
            <person name="Nozu R"/>
            <person name="Adachi N"/>
            <person name="Nishimura O"/>
            <person name="Nakagawa R"/>
            <person name="Tanegashima C"/>
            <person name="Kiyatake I"/>
            <person name="Matsumoto R"/>
            <person name="Murakumo K"/>
            <person name="Nishida K"/>
            <person name="Terakita A"/>
            <person name="Kuratani S"/>
            <person name="Sato K"/>
            <person name="Hyodo S Kuraku.S."/>
        </authorList>
    </citation>
    <scope>NUCLEOTIDE SEQUENCE [LARGE SCALE GENOMIC DNA]</scope>
</reference>
<sequence length="109" mass="12595">VKNFENDPLNYHGPYRVKFTVEVLQAVAKLEKVLPSITWPMLILHGDADKLCDIRGSFLLYKKASSTDKTLKIFSKCFHQLHREVPRVQGELFALIGKWIDERLPSVEQ</sequence>
<evidence type="ECO:0000313" key="2">
    <source>
        <dbReference type="EMBL" id="GCB75856.1"/>
    </source>
</evidence>
<feature type="domain" description="Serine aminopeptidase S33" evidence="1">
    <location>
        <begin position="1"/>
        <end position="84"/>
    </location>
</feature>
<evidence type="ECO:0000313" key="3">
    <source>
        <dbReference type="Proteomes" id="UP000288216"/>
    </source>
</evidence>
<dbReference type="Gene3D" id="3.40.50.1820">
    <property type="entry name" value="alpha/beta hydrolase"/>
    <property type="match status" value="1"/>
</dbReference>
<dbReference type="EMBL" id="BFAA01008708">
    <property type="protein sequence ID" value="GCB75856.1"/>
    <property type="molecule type" value="Genomic_DNA"/>
</dbReference>
<dbReference type="SUPFAM" id="SSF53474">
    <property type="entry name" value="alpha/beta-Hydrolases"/>
    <property type="match status" value="1"/>
</dbReference>
<dbReference type="OrthoDB" id="2498029at2759"/>
<proteinExistence type="predicted"/>